<dbReference type="PROSITE" id="PS50045">
    <property type="entry name" value="SIGMA54_INTERACT_4"/>
    <property type="match status" value="1"/>
</dbReference>
<keyword evidence="3" id="KW-0805">Transcription regulation</keyword>
<dbReference type="GO" id="GO:0043565">
    <property type="term" value="F:sequence-specific DNA binding"/>
    <property type="evidence" value="ECO:0007669"/>
    <property type="project" value="InterPro"/>
</dbReference>
<protein>
    <submittedName>
        <fullName evidence="6">Sigma54 specific transcriptional regulator, Fis family</fullName>
    </submittedName>
</protein>
<dbReference type="RefSeq" id="WP_015394480.1">
    <property type="nucleotide sequence ID" value="NC_020291.1"/>
</dbReference>
<dbReference type="Proteomes" id="UP000011728">
    <property type="component" value="Chromosome"/>
</dbReference>
<dbReference type="eggNOG" id="COG3829">
    <property type="taxonomic scope" value="Bacteria"/>
</dbReference>
<dbReference type="InterPro" id="IPR002078">
    <property type="entry name" value="Sigma_54_int"/>
</dbReference>
<dbReference type="InterPro" id="IPR002197">
    <property type="entry name" value="HTH_Fis"/>
</dbReference>
<dbReference type="GO" id="GO:0000156">
    <property type="term" value="F:phosphorelay response regulator activity"/>
    <property type="evidence" value="ECO:0007669"/>
    <property type="project" value="InterPro"/>
</dbReference>
<dbReference type="SMART" id="SM00091">
    <property type="entry name" value="PAS"/>
    <property type="match status" value="1"/>
</dbReference>
<evidence type="ECO:0000256" key="3">
    <source>
        <dbReference type="ARBA" id="ARBA00023015"/>
    </source>
</evidence>
<dbReference type="Pfam" id="PF06506">
    <property type="entry name" value="PrpR_N"/>
    <property type="match status" value="1"/>
</dbReference>
<dbReference type="Gene3D" id="3.40.50.300">
    <property type="entry name" value="P-loop containing nucleotide triphosphate hydrolases"/>
    <property type="match status" value="1"/>
</dbReference>
<dbReference type="STRING" id="36745.CLSAP_41870"/>
<dbReference type="EMBL" id="CP004121">
    <property type="protein sequence ID" value="AGF58169.1"/>
    <property type="molecule type" value="Genomic_DNA"/>
</dbReference>
<dbReference type="Gene3D" id="3.40.50.2300">
    <property type="match status" value="1"/>
</dbReference>
<name>M1MJS9_9CLOT</name>
<dbReference type="PROSITE" id="PS00676">
    <property type="entry name" value="SIGMA54_INTERACT_2"/>
    <property type="match status" value="1"/>
</dbReference>
<sequence length="658" mass="74247">MAKILFIVPTQKIKAIIYNYIEEYSNYYTSMFNEKQHSEIEIIVSPSLEKIDLLIYNADIFVARGATAIQIKKLYPNTPVVEIPVTTMDVVSSVISLQKENTNNSPIALVGFGNISYQSHFASQLCNTPVIPFHFSYHDISTNHISKLLDKIDSDGFKYIIGGIRIINIAQQKNIISTCLHWEREAIWIAIREAQHTSGIRHQERKRAVYFENILNHSHEGIISTDANNKIIHINSSAGKILDINPPLCTGENLETIIPDSKFKSILNNTEDYSDELIKTKNINIILNKVNTSLGNETLGNVITFQNVNNIYNTELKIRKKLYNKGLIAKYNFTNIIGHSAALQDAIKKAKTFAKTPSNILITGASGTGKELFSQSIHNYSTRKSGSFVAVNCAAIPENLMESEFFGYSGGAFTGASKDGKMGYFELAHEGTIFLDEISEIPLNLQGKLLRVIQENEIMRIGDDKVVPINIRIICATNKDLKMLVNQGKFREDLYYRLCVLQLRLPPLRERGEDILKIANHYIDQYAYTIAQKPPLLSSEAGELFLKYSWDGNIRELRNICEQLVVLNETGIISDKEVSAILPIDTSKDIEEPLIFKTPISDDLSANRKNFEKDLIIKTLEECNSNKTKAASILGISRSTLWKKLKYYNIKSNTTFNK</sequence>
<dbReference type="AlphaFoldDB" id="M1MJS9"/>
<gene>
    <name evidence="6" type="ORF">Cspa_c44160</name>
</gene>
<dbReference type="HOGENOM" id="CLU_000445_8_5_9"/>
<dbReference type="InterPro" id="IPR010524">
    <property type="entry name" value="Sig_transdc_resp-reg_PrpR_N"/>
</dbReference>
<dbReference type="SMART" id="SM00382">
    <property type="entry name" value="AAA"/>
    <property type="match status" value="1"/>
</dbReference>
<dbReference type="InterPro" id="IPR035965">
    <property type="entry name" value="PAS-like_dom_sf"/>
</dbReference>
<dbReference type="Gene3D" id="3.30.450.20">
    <property type="entry name" value="PAS domain"/>
    <property type="match status" value="1"/>
</dbReference>
<dbReference type="Gene3D" id="1.10.10.60">
    <property type="entry name" value="Homeodomain-like"/>
    <property type="match status" value="1"/>
</dbReference>
<reference evidence="6 7" key="1">
    <citation type="submission" date="2013-02" db="EMBL/GenBank/DDBJ databases">
        <title>Genome sequence of Clostridium saccharoperbutylacetonicum N1-4(HMT).</title>
        <authorList>
            <person name="Poehlein A."/>
            <person name="Daniel R."/>
        </authorList>
    </citation>
    <scope>NUCLEOTIDE SEQUENCE [LARGE SCALE GENOMIC DNA]</scope>
    <source>
        <strain evidence="7">N1-4(HMT)</strain>
    </source>
</reference>
<feature type="domain" description="Sigma-54 factor interaction" evidence="5">
    <location>
        <begin position="336"/>
        <end position="566"/>
    </location>
</feature>
<dbReference type="CDD" id="cd00009">
    <property type="entry name" value="AAA"/>
    <property type="match status" value="1"/>
</dbReference>
<dbReference type="PATRIC" id="fig|931276.5.peg.4448"/>
<proteinExistence type="predicted"/>
<dbReference type="InterPro" id="IPR000014">
    <property type="entry name" value="PAS"/>
</dbReference>
<keyword evidence="2" id="KW-0067">ATP-binding</keyword>
<evidence type="ECO:0000313" key="6">
    <source>
        <dbReference type="EMBL" id="AGF58169.1"/>
    </source>
</evidence>
<keyword evidence="1" id="KW-0547">Nucleotide-binding</keyword>
<evidence type="ECO:0000259" key="5">
    <source>
        <dbReference type="PROSITE" id="PS50045"/>
    </source>
</evidence>
<dbReference type="Pfam" id="PF00158">
    <property type="entry name" value="Sigma54_activat"/>
    <property type="match status" value="1"/>
</dbReference>
<evidence type="ECO:0000256" key="4">
    <source>
        <dbReference type="ARBA" id="ARBA00023163"/>
    </source>
</evidence>
<dbReference type="SUPFAM" id="SSF159800">
    <property type="entry name" value="PrpR receptor domain-like"/>
    <property type="match status" value="1"/>
</dbReference>
<evidence type="ECO:0000256" key="2">
    <source>
        <dbReference type="ARBA" id="ARBA00022840"/>
    </source>
</evidence>
<dbReference type="PANTHER" id="PTHR32071:SF57">
    <property type="entry name" value="C4-DICARBOXYLATE TRANSPORT TRANSCRIPTIONAL REGULATORY PROTEIN DCTD"/>
    <property type="match status" value="1"/>
</dbReference>
<keyword evidence="7" id="KW-1185">Reference proteome</keyword>
<dbReference type="InterPro" id="IPR003593">
    <property type="entry name" value="AAA+_ATPase"/>
</dbReference>
<dbReference type="GO" id="GO:0006355">
    <property type="term" value="P:regulation of DNA-templated transcription"/>
    <property type="evidence" value="ECO:0007669"/>
    <property type="project" value="InterPro"/>
</dbReference>
<evidence type="ECO:0000256" key="1">
    <source>
        <dbReference type="ARBA" id="ARBA00022741"/>
    </source>
</evidence>
<dbReference type="PRINTS" id="PR01590">
    <property type="entry name" value="HTHFIS"/>
</dbReference>
<dbReference type="InterPro" id="IPR027417">
    <property type="entry name" value="P-loop_NTPase"/>
</dbReference>
<organism evidence="6 7">
    <name type="scientific">Clostridium saccharoperbutylacetonicum N1-4(HMT)</name>
    <dbReference type="NCBI Taxonomy" id="931276"/>
    <lineage>
        <taxon>Bacteria</taxon>
        <taxon>Bacillati</taxon>
        <taxon>Bacillota</taxon>
        <taxon>Clostridia</taxon>
        <taxon>Eubacteriales</taxon>
        <taxon>Clostridiaceae</taxon>
        <taxon>Clostridium</taxon>
    </lineage>
</organism>
<dbReference type="Pfam" id="PF00989">
    <property type="entry name" value="PAS"/>
    <property type="match status" value="1"/>
</dbReference>
<dbReference type="InterPro" id="IPR013767">
    <property type="entry name" value="PAS_fold"/>
</dbReference>
<dbReference type="Gene3D" id="3.40.50.10660">
    <property type="entry name" value="PrpR receptor domain-like"/>
    <property type="match status" value="1"/>
</dbReference>
<dbReference type="Pfam" id="PF25601">
    <property type="entry name" value="AAA_lid_14"/>
    <property type="match status" value="1"/>
</dbReference>
<evidence type="ECO:0000313" key="7">
    <source>
        <dbReference type="Proteomes" id="UP000011728"/>
    </source>
</evidence>
<dbReference type="InterPro" id="IPR058031">
    <property type="entry name" value="AAA_lid_NorR"/>
</dbReference>
<dbReference type="PANTHER" id="PTHR32071">
    <property type="entry name" value="TRANSCRIPTIONAL REGULATORY PROTEIN"/>
    <property type="match status" value="1"/>
</dbReference>
<dbReference type="InterPro" id="IPR009057">
    <property type="entry name" value="Homeodomain-like_sf"/>
</dbReference>
<dbReference type="Pfam" id="PF02954">
    <property type="entry name" value="HTH_8"/>
    <property type="match status" value="1"/>
</dbReference>
<dbReference type="SUPFAM" id="SSF55785">
    <property type="entry name" value="PYP-like sensor domain (PAS domain)"/>
    <property type="match status" value="1"/>
</dbReference>
<dbReference type="SUPFAM" id="SSF46689">
    <property type="entry name" value="Homeodomain-like"/>
    <property type="match status" value="1"/>
</dbReference>
<dbReference type="GO" id="GO:0005524">
    <property type="term" value="F:ATP binding"/>
    <property type="evidence" value="ECO:0007669"/>
    <property type="project" value="UniProtKB-KW"/>
</dbReference>
<accession>M1MJS9</accession>
<dbReference type="FunFam" id="3.40.50.300:FF:000006">
    <property type="entry name" value="DNA-binding transcriptional regulator NtrC"/>
    <property type="match status" value="1"/>
</dbReference>
<dbReference type="SUPFAM" id="SSF52540">
    <property type="entry name" value="P-loop containing nucleoside triphosphate hydrolases"/>
    <property type="match status" value="1"/>
</dbReference>
<keyword evidence="4" id="KW-0804">Transcription</keyword>
<dbReference type="Gene3D" id="1.10.8.60">
    <property type="match status" value="1"/>
</dbReference>
<dbReference type="InterPro" id="IPR025943">
    <property type="entry name" value="Sigma_54_int_dom_ATP-bd_2"/>
</dbReference>
<dbReference type="OrthoDB" id="9803970at2"/>
<dbReference type="KEGG" id="csr:Cspa_c44160"/>